<evidence type="ECO:0000313" key="2">
    <source>
        <dbReference type="EMBL" id="KAA8517546.1"/>
    </source>
</evidence>
<gene>
    <name evidence="2" type="ORF">F0562_017824</name>
</gene>
<organism evidence="2 3">
    <name type="scientific">Nyssa sinensis</name>
    <dbReference type="NCBI Taxonomy" id="561372"/>
    <lineage>
        <taxon>Eukaryota</taxon>
        <taxon>Viridiplantae</taxon>
        <taxon>Streptophyta</taxon>
        <taxon>Embryophyta</taxon>
        <taxon>Tracheophyta</taxon>
        <taxon>Spermatophyta</taxon>
        <taxon>Magnoliopsida</taxon>
        <taxon>eudicotyledons</taxon>
        <taxon>Gunneridae</taxon>
        <taxon>Pentapetalae</taxon>
        <taxon>asterids</taxon>
        <taxon>Cornales</taxon>
        <taxon>Nyssaceae</taxon>
        <taxon>Nyssa</taxon>
    </lineage>
</organism>
<dbReference type="AlphaFoldDB" id="A0A5J4ZJ14"/>
<feature type="region of interest" description="Disordered" evidence="1">
    <location>
        <begin position="37"/>
        <end position="56"/>
    </location>
</feature>
<keyword evidence="3" id="KW-1185">Reference proteome</keyword>
<dbReference type="EMBL" id="CM018051">
    <property type="protein sequence ID" value="KAA8517546.1"/>
    <property type="molecule type" value="Genomic_DNA"/>
</dbReference>
<accession>A0A5J4ZJ14</accession>
<evidence type="ECO:0000256" key="1">
    <source>
        <dbReference type="SAM" id="MobiDB-lite"/>
    </source>
</evidence>
<protein>
    <submittedName>
        <fullName evidence="2">Uncharacterized protein</fullName>
    </submittedName>
</protein>
<reference evidence="2 3" key="1">
    <citation type="submission" date="2019-09" db="EMBL/GenBank/DDBJ databases">
        <title>A chromosome-level genome assembly of the Chinese tupelo Nyssa sinensis.</title>
        <authorList>
            <person name="Yang X."/>
            <person name="Kang M."/>
            <person name="Yang Y."/>
            <person name="Xiong H."/>
            <person name="Wang M."/>
            <person name="Zhang Z."/>
            <person name="Wang Z."/>
            <person name="Wu H."/>
            <person name="Ma T."/>
            <person name="Liu J."/>
            <person name="Xi Z."/>
        </authorList>
    </citation>
    <scope>NUCLEOTIDE SEQUENCE [LARGE SCALE GENOMIC DNA]</scope>
    <source>
        <strain evidence="2">J267</strain>
        <tissue evidence="2">Leaf</tissue>
    </source>
</reference>
<dbReference type="Proteomes" id="UP000325577">
    <property type="component" value="Linkage Group LG8"/>
</dbReference>
<proteinExistence type="predicted"/>
<evidence type="ECO:0000313" key="3">
    <source>
        <dbReference type="Proteomes" id="UP000325577"/>
    </source>
</evidence>
<sequence length="67" mass="7431">MKVGSRVQCLVAELDFKVEVSTTESVRQVEIERAGFEGRLSPVPTGGDLESGLLPNDLDRLRTDDLW</sequence>
<name>A0A5J4ZJ14_9ASTE</name>